<reference evidence="2" key="4">
    <citation type="submission" date="2023-12" db="EMBL/GenBank/DDBJ databases">
        <authorList>
            <person name="Sun Q."/>
            <person name="Inoue M."/>
        </authorList>
    </citation>
    <scope>NUCLEOTIDE SEQUENCE</scope>
    <source>
        <strain evidence="2">JCM 10667</strain>
    </source>
</reference>
<reference evidence="5" key="2">
    <citation type="journal article" date="2019" name="Int. J. Syst. Evol. Microbiol.">
        <title>The Global Catalogue of Microorganisms (GCM) 10K type strain sequencing project: providing services to taxonomists for standard genome sequencing and annotation.</title>
        <authorList>
            <consortium name="The Broad Institute Genomics Platform"/>
            <consortium name="The Broad Institute Genome Sequencing Center for Infectious Disease"/>
            <person name="Wu L."/>
            <person name="Ma J."/>
        </authorList>
    </citation>
    <scope>NUCLEOTIDE SEQUENCE [LARGE SCALE GENOMIC DNA]</scope>
    <source>
        <strain evidence="5">JCM 10667</strain>
    </source>
</reference>
<proteinExistence type="predicted"/>
<gene>
    <name evidence="3" type="ORF">F4557_001454</name>
    <name evidence="2" type="ORF">GCM10009546_40270</name>
</gene>
<keyword evidence="5" id="KW-1185">Reference proteome</keyword>
<comment type="caution">
    <text evidence="3">The sequence shown here is derived from an EMBL/GenBank/DDBJ whole genome shotgun (WGS) entry which is preliminary data.</text>
</comment>
<reference evidence="3 4" key="3">
    <citation type="submission" date="2020-08" db="EMBL/GenBank/DDBJ databases">
        <title>Sequencing the genomes of 1000 actinobacteria strains.</title>
        <authorList>
            <person name="Klenk H.-P."/>
        </authorList>
    </citation>
    <scope>NUCLEOTIDE SEQUENCE [LARGE SCALE GENOMIC DNA]</scope>
    <source>
        <strain evidence="3 4">DSM 44772</strain>
    </source>
</reference>
<dbReference type="AlphaFoldDB" id="A0A7W7I9I8"/>
<accession>A0A7W7I9I8</accession>
<feature type="region of interest" description="Disordered" evidence="1">
    <location>
        <begin position="1"/>
        <end position="43"/>
    </location>
</feature>
<evidence type="ECO:0000313" key="3">
    <source>
        <dbReference type="EMBL" id="MBB4773036.1"/>
    </source>
</evidence>
<sequence>MSDATIPASGRGAFHAAGRRTPAGGGLRYDGGPADSATVPGNGRDVRKSVLTWEFLGQGGRRWRDPVVTNSCIDMSFDPVV</sequence>
<dbReference type="EMBL" id="JACHMV010000001">
    <property type="protein sequence ID" value="MBB4773036.1"/>
    <property type="molecule type" value="Genomic_DNA"/>
</dbReference>
<dbReference type="Proteomes" id="UP001501427">
    <property type="component" value="Unassembled WGS sequence"/>
</dbReference>
<evidence type="ECO:0000256" key="1">
    <source>
        <dbReference type="SAM" id="MobiDB-lite"/>
    </source>
</evidence>
<protein>
    <submittedName>
        <fullName evidence="3">Uncharacterized protein</fullName>
    </submittedName>
</protein>
<evidence type="ECO:0000313" key="4">
    <source>
        <dbReference type="Proteomes" id="UP000549343"/>
    </source>
</evidence>
<organism evidence="3 4">
    <name type="scientific">Actinomadura livida</name>
    <dbReference type="NCBI Taxonomy" id="79909"/>
    <lineage>
        <taxon>Bacteria</taxon>
        <taxon>Bacillati</taxon>
        <taxon>Actinomycetota</taxon>
        <taxon>Actinomycetes</taxon>
        <taxon>Streptosporangiales</taxon>
        <taxon>Thermomonosporaceae</taxon>
        <taxon>Actinomadura</taxon>
    </lineage>
</organism>
<evidence type="ECO:0000313" key="5">
    <source>
        <dbReference type="Proteomes" id="UP001501427"/>
    </source>
</evidence>
<dbReference type="Proteomes" id="UP000549343">
    <property type="component" value="Unassembled WGS sequence"/>
</dbReference>
<reference evidence="2" key="1">
    <citation type="journal article" date="2014" name="Int. J. Syst. Evol. Microbiol.">
        <title>Complete genome of a new Firmicutes species belonging to the dominant human colonic microbiota ('Ruminococcus bicirculans') reveals two chromosomes and a selective capacity to utilize plant glucans.</title>
        <authorList>
            <consortium name="NISC Comparative Sequencing Program"/>
            <person name="Wegmann U."/>
            <person name="Louis P."/>
            <person name="Goesmann A."/>
            <person name="Henrissat B."/>
            <person name="Duncan S.H."/>
            <person name="Flint H.J."/>
        </authorList>
    </citation>
    <scope>NUCLEOTIDE SEQUENCE</scope>
    <source>
        <strain evidence="2">JCM 10667</strain>
    </source>
</reference>
<name>A0A7W7I9I8_9ACTN</name>
<evidence type="ECO:0000313" key="2">
    <source>
        <dbReference type="EMBL" id="GAA0573525.1"/>
    </source>
</evidence>
<dbReference type="EMBL" id="BAAAHD010000033">
    <property type="protein sequence ID" value="GAA0573525.1"/>
    <property type="molecule type" value="Genomic_DNA"/>
</dbReference>